<dbReference type="AlphaFoldDB" id="A0A8S3Q3E6"/>
<accession>A0A8S3Q3E6</accession>
<reference evidence="7" key="1">
    <citation type="submission" date="2021-03" db="EMBL/GenBank/DDBJ databases">
        <authorList>
            <person name="Bekaert M."/>
        </authorList>
    </citation>
    <scope>NUCLEOTIDE SEQUENCE</scope>
</reference>
<evidence type="ECO:0000259" key="6">
    <source>
        <dbReference type="PROSITE" id="PS50262"/>
    </source>
</evidence>
<keyword evidence="4 5" id="KW-0472">Membrane</keyword>
<dbReference type="EMBL" id="CAJPWZ010000358">
    <property type="protein sequence ID" value="CAG2191298.1"/>
    <property type="molecule type" value="Genomic_DNA"/>
</dbReference>
<protein>
    <recommendedName>
        <fullName evidence="6">G-protein coupled receptors family 1 profile domain-containing protein</fullName>
    </recommendedName>
</protein>
<sequence length="842" mass="97515">MHDHGIYPEWTTTYNNGNVYHPQEMTTYMYDHVVYPEESTPKSYDYGMISEPAKTRQTKPYRYNHREYPEWTTTYTYGYGFHQGLTPTTRYDHSMYPEERTKTSKNGYGLYYEGKITTLINGNDEYPDWTKTSKNDLDNYLEMTTAYLYDDGQTAEGKAFDESNNCSRLIPEPIGLFNTSYLQGLQDCLKGTVVRKLLCSHSMTYNISFVNDVVPYFSDLEIYFADGINNCTNRFNKFIESKYNILTNLEIFHFLTRSSTCWEYTFFTYQLCVNFKLNTHNKRLSLNVRTFPYESIHLTLKHQSCRNEFIQHVYENGLYMSSNDTYILNIDKINNFSKENNCLDIHFPCPWPAFTDFSLKVPESTTTVYMQLVIAVEVILVNSVVVLVFLQLENRTPVTILLSALAVSDSTAALLMTVPIFTAHQIYERTTTYKYGNVNHPQETTTNSYDYGMIPEPAKTRQTLPYTYNHRSYPERTTTYTHDYGFHQEVVTASRYDHSMYPEERTKTSKNGYGIYHEGEITTLINGNDVNQDSTKISKNDLDNYLEMTTAYMYDDEQTASVYPEGGAFDESNNCSSFKPDQIGLFNATYEQGLKDCLNGTVIRKLLCSPPMTYNISFVNDVVPYFSGVRIYFADGINNCTNRFNKFKKSKNNILTNLDIYHFLTRSSTCWEYSFFTNQLCVDFKLNTHNKRLALNVRTFPYDPVHLTLKHQSCREEFIQYVYQNSLHTSSNDTYILNIDKINNFSKENNCLDIHFPCPWPVFSDMVIRVSGSTTMYLQLAITVEVTLVNSLVVLVFLQRENRSPVTILLSALAVSDSTAALLMTVPIFTTYQISGNRIHCI</sequence>
<dbReference type="Proteomes" id="UP000683360">
    <property type="component" value="Unassembled WGS sequence"/>
</dbReference>
<evidence type="ECO:0000256" key="2">
    <source>
        <dbReference type="ARBA" id="ARBA00022692"/>
    </source>
</evidence>
<organism evidence="7 8">
    <name type="scientific">Mytilus edulis</name>
    <name type="common">Blue mussel</name>
    <dbReference type="NCBI Taxonomy" id="6550"/>
    <lineage>
        <taxon>Eukaryota</taxon>
        <taxon>Metazoa</taxon>
        <taxon>Spiralia</taxon>
        <taxon>Lophotrochozoa</taxon>
        <taxon>Mollusca</taxon>
        <taxon>Bivalvia</taxon>
        <taxon>Autobranchia</taxon>
        <taxon>Pteriomorphia</taxon>
        <taxon>Mytilida</taxon>
        <taxon>Mytiloidea</taxon>
        <taxon>Mytilidae</taxon>
        <taxon>Mytilinae</taxon>
        <taxon>Mytilus</taxon>
    </lineage>
</organism>
<evidence type="ECO:0000313" key="8">
    <source>
        <dbReference type="Proteomes" id="UP000683360"/>
    </source>
</evidence>
<dbReference type="PROSITE" id="PS50262">
    <property type="entry name" value="G_PROTEIN_RECEP_F1_2"/>
    <property type="match status" value="1"/>
</dbReference>
<comment type="subcellular location">
    <subcellularLocation>
        <location evidence="1">Membrane</location>
    </subcellularLocation>
</comment>
<dbReference type="InterPro" id="IPR017452">
    <property type="entry name" value="GPCR_Rhodpsn_7TM"/>
</dbReference>
<dbReference type="OrthoDB" id="6196836at2759"/>
<gene>
    <name evidence="7" type="ORF">MEDL_6471</name>
</gene>
<feature type="transmembrane region" description="Helical" evidence="5">
    <location>
        <begin position="368"/>
        <end position="390"/>
    </location>
</feature>
<name>A0A8S3Q3E6_MYTED</name>
<evidence type="ECO:0000256" key="3">
    <source>
        <dbReference type="ARBA" id="ARBA00022989"/>
    </source>
</evidence>
<evidence type="ECO:0000313" key="7">
    <source>
        <dbReference type="EMBL" id="CAG2191298.1"/>
    </source>
</evidence>
<keyword evidence="8" id="KW-1185">Reference proteome</keyword>
<comment type="caution">
    <text evidence="7">The sequence shown here is derived from an EMBL/GenBank/DDBJ whole genome shotgun (WGS) entry which is preliminary data.</text>
</comment>
<evidence type="ECO:0000256" key="5">
    <source>
        <dbReference type="SAM" id="Phobius"/>
    </source>
</evidence>
<dbReference type="GO" id="GO:0016020">
    <property type="term" value="C:membrane"/>
    <property type="evidence" value="ECO:0007669"/>
    <property type="project" value="UniProtKB-SubCell"/>
</dbReference>
<feature type="transmembrane region" description="Helical" evidence="5">
    <location>
        <begin position="805"/>
        <end position="829"/>
    </location>
</feature>
<feature type="transmembrane region" description="Helical" evidence="5">
    <location>
        <begin position="776"/>
        <end position="798"/>
    </location>
</feature>
<keyword evidence="2 5" id="KW-0812">Transmembrane</keyword>
<feature type="transmembrane region" description="Helical" evidence="5">
    <location>
        <begin position="397"/>
        <end position="421"/>
    </location>
</feature>
<proteinExistence type="predicted"/>
<keyword evidence="3 5" id="KW-1133">Transmembrane helix</keyword>
<evidence type="ECO:0000256" key="4">
    <source>
        <dbReference type="ARBA" id="ARBA00023136"/>
    </source>
</evidence>
<feature type="domain" description="G-protein coupled receptors family 1 profile" evidence="6">
    <location>
        <begin position="789"/>
        <end position="842"/>
    </location>
</feature>
<evidence type="ECO:0000256" key="1">
    <source>
        <dbReference type="ARBA" id="ARBA00004370"/>
    </source>
</evidence>